<reference evidence="1" key="1">
    <citation type="submission" date="2013-12" db="EMBL/GenBank/DDBJ databases">
        <authorList>
            <person name="Genoscope - CEA"/>
        </authorList>
    </citation>
    <scope>NUCLEOTIDE SEQUENCE</scope>
    <source>
        <strain evidence="1">CBS 1993</strain>
    </source>
</reference>
<protein>
    <submittedName>
        <fullName evidence="1">Uncharacterized protein</fullName>
    </submittedName>
</protein>
<evidence type="ECO:0000313" key="2">
    <source>
        <dbReference type="Proteomes" id="UP000019384"/>
    </source>
</evidence>
<dbReference type="RefSeq" id="XP_022461626.1">
    <property type="nucleotide sequence ID" value="XM_022600808.1"/>
</dbReference>
<organism evidence="1 2">
    <name type="scientific">Kuraishia capsulata CBS 1993</name>
    <dbReference type="NCBI Taxonomy" id="1382522"/>
    <lineage>
        <taxon>Eukaryota</taxon>
        <taxon>Fungi</taxon>
        <taxon>Dikarya</taxon>
        <taxon>Ascomycota</taxon>
        <taxon>Saccharomycotina</taxon>
        <taxon>Pichiomycetes</taxon>
        <taxon>Pichiales</taxon>
        <taxon>Pichiaceae</taxon>
        <taxon>Kuraishia</taxon>
    </lineage>
</organism>
<dbReference type="EMBL" id="HG793131">
    <property type="protein sequence ID" value="CDK29642.1"/>
    <property type="molecule type" value="Genomic_DNA"/>
</dbReference>
<reference evidence="1" key="2">
    <citation type="submission" date="2014-02" db="EMBL/GenBank/DDBJ databases">
        <title>Complete DNA sequence of /Kuraishia capsulata/ illustrates novel genomic features among budding yeasts (/Saccharomycotina/).</title>
        <authorList>
            <person name="Morales L."/>
            <person name="Noel B."/>
            <person name="Porcel B."/>
            <person name="Marcet-Houben M."/>
            <person name="Hullo M-F."/>
            <person name="Sacerdot C."/>
            <person name="Tekaia F."/>
            <person name="Leh-Louis V."/>
            <person name="Despons L."/>
            <person name="Khanna V."/>
            <person name="Aury J-M."/>
            <person name="Barbe V."/>
            <person name="Couloux A."/>
            <person name="Labadie K."/>
            <person name="Pelletier E."/>
            <person name="Souciet J-L."/>
            <person name="Boekhout T."/>
            <person name="Gabaldon T."/>
            <person name="Wincker P."/>
            <person name="Dujon B."/>
        </authorList>
    </citation>
    <scope>NUCLEOTIDE SEQUENCE</scope>
    <source>
        <strain evidence="1">CBS 1993</strain>
    </source>
</reference>
<evidence type="ECO:0000313" key="1">
    <source>
        <dbReference type="EMBL" id="CDK29642.1"/>
    </source>
</evidence>
<dbReference type="GeneID" id="34523014"/>
<accession>W6MUY4</accession>
<name>W6MUY4_9ASCO</name>
<dbReference type="AlphaFoldDB" id="W6MUY4"/>
<dbReference type="HOGENOM" id="CLU_3384905_0_0_1"/>
<keyword evidence="2" id="KW-1185">Reference proteome</keyword>
<gene>
    <name evidence="1" type="ORF">KUCA_T00005635001</name>
</gene>
<dbReference type="Proteomes" id="UP000019384">
    <property type="component" value="Unassembled WGS sequence"/>
</dbReference>
<sequence length="33" mass="3646">MALTLAIEAEPKEPVTWMVPLMASQLENSSRSD</sequence>
<proteinExistence type="predicted"/>